<dbReference type="Proteomes" id="UP000198658">
    <property type="component" value="Unassembled WGS sequence"/>
</dbReference>
<dbReference type="OrthoDB" id="9870309at2"/>
<protein>
    <submittedName>
        <fullName evidence="1">Uncharacterized protein</fullName>
    </submittedName>
</protein>
<dbReference type="EMBL" id="FNQO01000005">
    <property type="protein sequence ID" value="SEA46000.1"/>
    <property type="molecule type" value="Genomic_DNA"/>
</dbReference>
<evidence type="ECO:0000313" key="1">
    <source>
        <dbReference type="EMBL" id="SEA46000.1"/>
    </source>
</evidence>
<accession>A0A1H4BCZ7</accession>
<sequence length="73" mass="8060">MKEVTAKVAPARFEASLYFDNNLLEKRTGDDPAVLEVWMLSQAGLRGSNNGRIIDRCAGGKQVRAFRYSAPDS</sequence>
<dbReference type="RefSeq" id="WP_091391000.1">
    <property type="nucleotide sequence ID" value="NZ_FNQO01000005.1"/>
</dbReference>
<name>A0A1H4BCZ7_9GAMM</name>
<evidence type="ECO:0000313" key="2">
    <source>
        <dbReference type="Proteomes" id="UP000198658"/>
    </source>
</evidence>
<organism evidence="1 2">
    <name type="scientific">Microbulbifer marinus</name>
    <dbReference type="NCBI Taxonomy" id="658218"/>
    <lineage>
        <taxon>Bacteria</taxon>
        <taxon>Pseudomonadati</taxon>
        <taxon>Pseudomonadota</taxon>
        <taxon>Gammaproteobacteria</taxon>
        <taxon>Cellvibrionales</taxon>
        <taxon>Microbulbiferaceae</taxon>
        <taxon>Microbulbifer</taxon>
    </lineage>
</organism>
<dbReference type="AlphaFoldDB" id="A0A1H4BCZ7"/>
<reference evidence="2" key="1">
    <citation type="submission" date="2016-10" db="EMBL/GenBank/DDBJ databases">
        <authorList>
            <person name="Varghese N."/>
            <person name="Submissions S."/>
        </authorList>
    </citation>
    <scope>NUCLEOTIDE SEQUENCE [LARGE SCALE GENOMIC DNA]</scope>
    <source>
        <strain evidence="2">CGMCC 1.10657</strain>
    </source>
</reference>
<proteinExistence type="predicted"/>
<keyword evidence="2" id="KW-1185">Reference proteome</keyword>
<gene>
    <name evidence="1" type="ORF">SAMN05216562_3217</name>
</gene>
<dbReference type="STRING" id="658218.SAMN05216562_3217"/>